<dbReference type="Gene3D" id="1.20.5.3310">
    <property type="match status" value="1"/>
</dbReference>
<keyword evidence="2 9" id="KW-0813">Transport</keyword>
<feature type="compositionally biased region" description="Basic and acidic residues" evidence="10">
    <location>
        <begin position="44"/>
        <end position="56"/>
    </location>
</feature>
<evidence type="ECO:0000256" key="6">
    <source>
        <dbReference type="ARBA" id="ARBA00022989"/>
    </source>
</evidence>
<evidence type="ECO:0000313" key="11">
    <source>
        <dbReference type="EMBL" id="MBD7916883.1"/>
    </source>
</evidence>
<keyword evidence="6 9" id="KW-1133">Transmembrane helix</keyword>
<evidence type="ECO:0000313" key="12">
    <source>
        <dbReference type="Proteomes" id="UP000604241"/>
    </source>
</evidence>
<keyword evidence="12" id="KW-1185">Reference proteome</keyword>
<dbReference type="PANTHER" id="PTHR42982">
    <property type="entry name" value="SEC-INDEPENDENT PROTEIN TRANSLOCASE PROTEIN TATA"/>
    <property type="match status" value="1"/>
</dbReference>
<dbReference type="NCBIfam" id="NF001854">
    <property type="entry name" value="PRK00575.1"/>
    <property type="match status" value="1"/>
</dbReference>
<dbReference type="InterPro" id="IPR003369">
    <property type="entry name" value="TatA/B/E"/>
</dbReference>
<dbReference type="PANTHER" id="PTHR42982:SF8">
    <property type="entry name" value="SEC-INDEPENDENT PROTEIN TRANSLOCASE PROTEIN TATA"/>
    <property type="match status" value="1"/>
</dbReference>
<comment type="caution">
    <text evidence="11">The sequence shown here is derived from an EMBL/GenBank/DDBJ whole genome shotgun (WGS) entry which is preliminary data.</text>
</comment>
<dbReference type="EMBL" id="JACSQV010000001">
    <property type="protein sequence ID" value="MBD7916883.1"/>
    <property type="molecule type" value="Genomic_DNA"/>
</dbReference>
<evidence type="ECO:0000256" key="3">
    <source>
        <dbReference type="ARBA" id="ARBA00022475"/>
    </source>
</evidence>
<evidence type="ECO:0000256" key="5">
    <source>
        <dbReference type="ARBA" id="ARBA00022927"/>
    </source>
</evidence>
<evidence type="ECO:0000256" key="7">
    <source>
        <dbReference type="ARBA" id="ARBA00023010"/>
    </source>
</evidence>
<dbReference type="Proteomes" id="UP000604241">
    <property type="component" value="Unassembled WGS sequence"/>
</dbReference>
<evidence type="ECO:0000256" key="4">
    <source>
        <dbReference type="ARBA" id="ARBA00022692"/>
    </source>
</evidence>
<feature type="region of interest" description="Disordered" evidence="10">
    <location>
        <begin position="44"/>
        <end position="94"/>
    </location>
</feature>
<keyword evidence="7 9" id="KW-0811">Translocation</keyword>
<protein>
    <recommendedName>
        <fullName evidence="9">Sec-independent protein translocase protein TatA</fullName>
    </recommendedName>
</protein>
<reference evidence="11 12" key="1">
    <citation type="submission" date="2020-08" db="EMBL/GenBank/DDBJ databases">
        <title>A Genomic Blueprint of the Chicken Gut Microbiome.</title>
        <authorList>
            <person name="Gilroy R."/>
            <person name="Ravi A."/>
            <person name="Getino M."/>
            <person name="Pursley I."/>
            <person name="Horton D.L."/>
            <person name="Alikhan N.-F."/>
            <person name="Baker D."/>
            <person name="Gharbi K."/>
            <person name="Hall N."/>
            <person name="Watson M."/>
            <person name="Adriaenssens E.M."/>
            <person name="Foster-Nyarko E."/>
            <person name="Jarju S."/>
            <person name="Secka A."/>
            <person name="Antonio M."/>
            <person name="Oren A."/>
            <person name="Chaudhuri R."/>
            <person name="La Ragione R.M."/>
            <person name="Hildebrand F."/>
            <person name="Pallen M.J."/>
        </authorList>
    </citation>
    <scope>NUCLEOTIDE SEQUENCE [LARGE SCALE GENOMIC DNA]</scope>
    <source>
        <strain evidence="11 12">Sa3CUA2</strain>
    </source>
</reference>
<keyword evidence="4 9" id="KW-0812">Transmembrane</keyword>
<name>A0ABR8Q8X7_9CELL</name>
<keyword evidence="5 9" id="KW-0653">Protein transport</keyword>
<proteinExistence type="inferred from homology"/>
<evidence type="ECO:0000256" key="10">
    <source>
        <dbReference type="SAM" id="MobiDB-lite"/>
    </source>
</evidence>
<dbReference type="Pfam" id="PF02416">
    <property type="entry name" value="TatA_B_E"/>
    <property type="match status" value="1"/>
</dbReference>
<sequence length="94" mass="9768">MFRNISAWHVIVVLVVVLLLFGANRLPGLAKSIGQSMKIFKNEIKDLSDDGRRDDATTPTGTTATGATAPDPLTGQGGGTDVPPPPAPPAPPRP</sequence>
<evidence type="ECO:0000256" key="1">
    <source>
        <dbReference type="ARBA" id="ARBA00004162"/>
    </source>
</evidence>
<dbReference type="NCBIfam" id="TIGR01411">
    <property type="entry name" value="tatAE"/>
    <property type="match status" value="1"/>
</dbReference>
<comment type="similarity">
    <text evidence="9">Belongs to the TatA/E family.</text>
</comment>
<comment type="function">
    <text evidence="9">Part of the twin-arginine translocation (Tat) system that transports large folded proteins containing a characteristic twin-arginine motif in their signal peptide across membranes. TatA could form the protein-conducting channel of the Tat system.</text>
</comment>
<keyword evidence="8 9" id="KW-0472">Membrane</keyword>
<evidence type="ECO:0000256" key="8">
    <source>
        <dbReference type="ARBA" id="ARBA00023136"/>
    </source>
</evidence>
<evidence type="ECO:0000256" key="9">
    <source>
        <dbReference type="HAMAP-Rule" id="MF_00236"/>
    </source>
</evidence>
<feature type="compositionally biased region" description="Pro residues" evidence="10">
    <location>
        <begin position="82"/>
        <end position="94"/>
    </location>
</feature>
<dbReference type="InterPro" id="IPR006312">
    <property type="entry name" value="TatA/E"/>
</dbReference>
<dbReference type="RefSeq" id="WP_191779478.1">
    <property type="nucleotide sequence ID" value="NZ_JACSQV010000001.1"/>
</dbReference>
<organism evidence="11 12">
    <name type="scientific">Cellulomonas avistercoris</name>
    <dbReference type="NCBI Taxonomy" id="2762242"/>
    <lineage>
        <taxon>Bacteria</taxon>
        <taxon>Bacillati</taxon>
        <taxon>Actinomycetota</taxon>
        <taxon>Actinomycetes</taxon>
        <taxon>Micrococcales</taxon>
        <taxon>Cellulomonadaceae</taxon>
        <taxon>Cellulomonas</taxon>
    </lineage>
</organism>
<evidence type="ECO:0000256" key="2">
    <source>
        <dbReference type="ARBA" id="ARBA00022448"/>
    </source>
</evidence>
<dbReference type="HAMAP" id="MF_00236">
    <property type="entry name" value="TatA_E"/>
    <property type="match status" value="1"/>
</dbReference>
<accession>A0ABR8Q8X7</accession>
<keyword evidence="3 9" id="KW-1003">Cell membrane</keyword>
<gene>
    <name evidence="9 11" type="primary">tatA</name>
    <name evidence="11" type="ORF">H9657_01125</name>
</gene>
<comment type="subcellular location">
    <subcellularLocation>
        <location evidence="1 9">Cell membrane</location>
        <topology evidence="1 9">Single-pass membrane protein</topology>
    </subcellularLocation>
</comment>
<feature type="compositionally biased region" description="Low complexity" evidence="10">
    <location>
        <begin position="57"/>
        <end position="74"/>
    </location>
</feature>
<comment type="subunit">
    <text evidence="9">The Tat system comprises two distinct complexes: a TatABC complex, containing multiple copies of TatA, TatB and TatC subunits, and a separate TatA complex, containing only TatA subunits. Substrates initially bind to the TatABC complex, which probably triggers association of the separate TatA complex to form the active translocon.</text>
</comment>